<protein>
    <submittedName>
        <fullName evidence="1">Uncharacterized protein</fullName>
    </submittedName>
</protein>
<name>A0A8D9D2D4_BRACM</name>
<dbReference type="AlphaFoldDB" id="A0A8D9D2D4"/>
<evidence type="ECO:0000313" key="1">
    <source>
        <dbReference type="EMBL" id="CAG7867906.1"/>
    </source>
</evidence>
<dbReference type="Gramene" id="A06p01460.2_BraZ1">
    <property type="protein sequence ID" value="A06p01460.2_BraZ1.CDS.1"/>
    <property type="gene ID" value="A06g01460.2_BraZ1"/>
</dbReference>
<feature type="non-terminal residue" evidence="1">
    <location>
        <position position="1"/>
    </location>
</feature>
<reference evidence="1 2" key="1">
    <citation type="submission" date="2021-07" db="EMBL/GenBank/DDBJ databases">
        <authorList>
            <consortium name="Genoscope - CEA"/>
            <person name="William W."/>
        </authorList>
    </citation>
    <scope>NUCLEOTIDE SEQUENCE [LARGE SCALE GENOMIC DNA]</scope>
</reference>
<accession>A0A8D9D2D4</accession>
<sequence length="111" mass="12608">FWNIYFSLSSLPYPLATKTNQPSFQICSGVVRRVRARPAAGGFPPSFSVFLFASRSLPSAVALFRALVKRLLLIPVTAREVRRSLLSIQLVLESRRGGVQWIWLWSRIFRG</sequence>
<evidence type="ECO:0000313" key="2">
    <source>
        <dbReference type="Proteomes" id="UP000694005"/>
    </source>
</evidence>
<dbReference type="Proteomes" id="UP000694005">
    <property type="component" value="Chromosome A06"/>
</dbReference>
<proteinExistence type="predicted"/>
<organism evidence="1 2">
    <name type="scientific">Brassica campestris</name>
    <name type="common">Field mustard</name>
    <dbReference type="NCBI Taxonomy" id="3711"/>
    <lineage>
        <taxon>Eukaryota</taxon>
        <taxon>Viridiplantae</taxon>
        <taxon>Streptophyta</taxon>
        <taxon>Embryophyta</taxon>
        <taxon>Tracheophyta</taxon>
        <taxon>Spermatophyta</taxon>
        <taxon>Magnoliopsida</taxon>
        <taxon>eudicotyledons</taxon>
        <taxon>Gunneridae</taxon>
        <taxon>Pentapetalae</taxon>
        <taxon>rosids</taxon>
        <taxon>malvids</taxon>
        <taxon>Brassicales</taxon>
        <taxon>Brassicaceae</taxon>
        <taxon>Brassiceae</taxon>
        <taxon>Brassica</taxon>
    </lineage>
</organism>
<gene>
    <name evidence="1" type="ORF">BRAPAZ1V2_A06P01460.2</name>
</gene>
<dbReference type="EMBL" id="LS974622">
    <property type="protein sequence ID" value="CAG7867906.1"/>
    <property type="molecule type" value="Genomic_DNA"/>
</dbReference>